<dbReference type="AlphaFoldDB" id="X1MAJ3"/>
<accession>X1MAJ3</accession>
<organism evidence="1">
    <name type="scientific">marine sediment metagenome</name>
    <dbReference type="NCBI Taxonomy" id="412755"/>
    <lineage>
        <taxon>unclassified sequences</taxon>
        <taxon>metagenomes</taxon>
        <taxon>ecological metagenomes</taxon>
    </lineage>
</organism>
<dbReference type="EMBL" id="BARV01023194">
    <property type="protein sequence ID" value="GAI28647.1"/>
    <property type="molecule type" value="Genomic_DNA"/>
</dbReference>
<name>X1MAJ3_9ZZZZ</name>
<gene>
    <name evidence="1" type="ORF">S06H3_38096</name>
</gene>
<sequence>MRFRVVRLINYLDYNSDQVRGGKQVRKLFGLALSLVALGAVAGQSFPYPALAEVSCVAEIKSTPTHPGIIFHQYYLGCLS</sequence>
<comment type="caution">
    <text evidence="1">The sequence shown here is derived from an EMBL/GenBank/DDBJ whole genome shotgun (WGS) entry which is preliminary data.</text>
</comment>
<feature type="non-terminal residue" evidence="1">
    <location>
        <position position="80"/>
    </location>
</feature>
<reference evidence="1" key="1">
    <citation type="journal article" date="2014" name="Front. Microbiol.">
        <title>High frequency of phylogenetically diverse reductive dehalogenase-homologous genes in deep subseafloor sedimentary metagenomes.</title>
        <authorList>
            <person name="Kawai M."/>
            <person name="Futagami T."/>
            <person name="Toyoda A."/>
            <person name="Takaki Y."/>
            <person name="Nishi S."/>
            <person name="Hori S."/>
            <person name="Arai W."/>
            <person name="Tsubouchi T."/>
            <person name="Morono Y."/>
            <person name="Uchiyama I."/>
            <person name="Ito T."/>
            <person name="Fujiyama A."/>
            <person name="Inagaki F."/>
            <person name="Takami H."/>
        </authorList>
    </citation>
    <scope>NUCLEOTIDE SEQUENCE</scope>
    <source>
        <strain evidence="1">Expedition CK06-06</strain>
    </source>
</reference>
<proteinExistence type="predicted"/>
<evidence type="ECO:0000313" key="1">
    <source>
        <dbReference type="EMBL" id="GAI28647.1"/>
    </source>
</evidence>
<protein>
    <submittedName>
        <fullName evidence="1">Uncharacterized protein</fullName>
    </submittedName>
</protein>